<sequence length="441" mass="49544">MAHSDPTFDTVDPLQQALNDLPPLPGPSVPVPWVFGDSEANPGPGSWLGMSSDTSESSQIPATSAQLTNQWQLLDSAQSAQSYQLRPDGYNAPSAFPWTTNNGNPANTGCSVSEHAALFSELQAQREMCAELKRDLEGLRRRLEMLENKGKSTDDDSDMELDAPVVDLLHEKMRRVMGCEGLVRVTDDPKESPWWDLPESLAPGAPPPKAPDGVSDLVIPDWTASVVAPANARVVDTTVSLVMQSGHKSLVGLDGERLRKRLHSAGRTYLRYLKTQRCLRRDLDKKNRLEAKKKADRRSSRKRYLQRVYAACRSMRRCQPPTRTDTKKHTLMDLENDRVDYTNDEHARALRLVQQNINRRPKKQRAYIRFRGRSEPKMRPVATKKTLIYKECISEEWASLNNNNMTLYGSAPPLPSDCTILNTPIPDELICDADRCWLTAV</sequence>
<comment type="caution">
    <text evidence="3">The sequence shown here is derived from an EMBL/GenBank/DDBJ whole genome shotgun (WGS) entry which is preliminary data.</text>
</comment>
<dbReference type="AlphaFoldDB" id="A0A1M2V246"/>
<dbReference type="Proteomes" id="UP000184267">
    <property type="component" value="Unassembled WGS sequence"/>
</dbReference>
<dbReference type="OMA" id="ECISEEW"/>
<evidence type="ECO:0000256" key="1">
    <source>
        <dbReference type="SAM" id="Coils"/>
    </source>
</evidence>
<proteinExistence type="predicted"/>
<accession>A0A1M2V246</accession>
<name>A0A1M2V246_TRAPU</name>
<reference evidence="3 4" key="1">
    <citation type="submission" date="2016-10" db="EMBL/GenBank/DDBJ databases">
        <title>Genome sequence of the basidiomycete white-rot fungus Trametes pubescens.</title>
        <authorList>
            <person name="Makela M.R."/>
            <person name="Granchi Z."/>
            <person name="Peng M."/>
            <person name="De Vries R.P."/>
            <person name="Grigoriev I."/>
            <person name="Riley R."/>
            <person name="Hilden K."/>
        </authorList>
    </citation>
    <scope>NUCLEOTIDE SEQUENCE [LARGE SCALE GENOMIC DNA]</scope>
    <source>
        <strain evidence="3 4">FBCC735</strain>
    </source>
</reference>
<feature type="compositionally biased region" description="Polar residues" evidence="2">
    <location>
        <begin position="49"/>
        <end position="64"/>
    </location>
</feature>
<evidence type="ECO:0000313" key="4">
    <source>
        <dbReference type="Proteomes" id="UP000184267"/>
    </source>
</evidence>
<evidence type="ECO:0000313" key="3">
    <source>
        <dbReference type="EMBL" id="OJT01661.1"/>
    </source>
</evidence>
<feature type="coiled-coil region" evidence="1">
    <location>
        <begin position="122"/>
        <end position="156"/>
    </location>
</feature>
<dbReference type="OrthoDB" id="10625959at2759"/>
<evidence type="ECO:0000256" key="2">
    <source>
        <dbReference type="SAM" id="MobiDB-lite"/>
    </source>
</evidence>
<protein>
    <submittedName>
        <fullName evidence="3">Uncharacterized protein</fullName>
    </submittedName>
</protein>
<keyword evidence="4" id="KW-1185">Reference proteome</keyword>
<keyword evidence="1" id="KW-0175">Coiled coil</keyword>
<feature type="region of interest" description="Disordered" evidence="2">
    <location>
        <begin position="1"/>
        <end position="64"/>
    </location>
</feature>
<dbReference type="EMBL" id="MNAD01001728">
    <property type="protein sequence ID" value="OJT01661.1"/>
    <property type="molecule type" value="Genomic_DNA"/>
</dbReference>
<organism evidence="3 4">
    <name type="scientific">Trametes pubescens</name>
    <name type="common">White-rot fungus</name>
    <dbReference type="NCBI Taxonomy" id="154538"/>
    <lineage>
        <taxon>Eukaryota</taxon>
        <taxon>Fungi</taxon>
        <taxon>Dikarya</taxon>
        <taxon>Basidiomycota</taxon>
        <taxon>Agaricomycotina</taxon>
        <taxon>Agaricomycetes</taxon>
        <taxon>Polyporales</taxon>
        <taxon>Polyporaceae</taxon>
        <taxon>Trametes</taxon>
    </lineage>
</organism>
<gene>
    <name evidence="3" type="ORF">TRAPUB_7919</name>
</gene>